<dbReference type="Gramene" id="HORVU.MOREX.r2.7HG0528650.1">
    <property type="protein sequence ID" value="HORVU.MOREX.r2.7HG0528650.1"/>
    <property type="gene ID" value="HORVU.MOREX.r2.7HG0528650"/>
</dbReference>
<dbReference type="EnsemblPlants" id="HORVU.MOREX.r3.7HG0636230.1">
    <property type="protein sequence ID" value="HORVU.MOREX.r3.7HG0636230.1"/>
    <property type="gene ID" value="HORVU.MOREX.r3.7HG0636230"/>
</dbReference>
<accession>A0A8I6YXW6</accession>
<reference evidence="2" key="2">
    <citation type="submission" date="2020-10" db="EMBL/GenBank/DDBJ databases">
        <authorList>
            <person name="Scholz U."/>
            <person name="Mascher M."/>
            <person name="Fiebig A."/>
        </authorList>
    </citation>
    <scope>NUCLEOTIDE SEQUENCE [LARGE SCALE GENOMIC DNA]</scope>
    <source>
        <strain evidence="2">cv. Morex</strain>
    </source>
</reference>
<organism evidence="2 3">
    <name type="scientific">Hordeum vulgare subsp. vulgare</name>
    <name type="common">Domesticated barley</name>
    <dbReference type="NCBI Taxonomy" id="112509"/>
    <lineage>
        <taxon>Eukaryota</taxon>
        <taxon>Viridiplantae</taxon>
        <taxon>Streptophyta</taxon>
        <taxon>Embryophyta</taxon>
        <taxon>Tracheophyta</taxon>
        <taxon>Spermatophyta</taxon>
        <taxon>Magnoliopsida</taxon>
        <taxon>Liliopsida</taxon>
        <taxon>Poales</taxon>
        <taxon>Poaceae</taxon>
        <taxon>BOP clade</taxon>
        <taxon>Pooideae</taxon>
        <taxon>Triticodae</taxon>
        <taxon>Triticeae</taxon>
        <taxon>Hordeinae</taxon>
        <taxon>Hordeum</taxon>
    </lineage>
</organism>
<dbReference type="Gramene" id="HORVU.MOREX.r3.7HG0636230.1">
    <property type="protein sequence ID" value="HORVU.MOREX.r3.7HG0636230.1"/>
    <property type="gene ID" value="HORVU.MOREX.r3.7HG0636230"/>
</dbReference>
<dbReference type="Proteomes" id="UP000011116">
    <property type="component" value="Chromosome 7H"/>
</dbReference>
<keyword evidence="3" id="KW-1185">Reference proteome</keyword>
<evidence type="ECO:0000313" key="2">
    <source>
        <dbReference type="EnsemblPlants" id="HORVU.MOREX.r3.7HG0636230.1"/>
    </source>
</evidence>
<proteinExistence type="predicted"/>
<evidence type="ECO:0000313" key="3">
    <source>
        <dbReference type="Proteomes" id="UP000011116"/>
    </source>
</evidence>
<feature type="region of interest" description="Disordered" evidence="1">
    <location>
        <begin position="23"/>
        <end position="48"/>
    </location>
</feature>
<dbReference type="SMR" id="A0A8I6YXW6"/>
<evidence type="ECO:0000256" key="1">
    <source>
        <dbReference type="SAM" id="MobiDB-lite"/>
    </source>
</evidence>
<reference evidence="3" key="1">
    <citation type="journal article" date="2012" name="Nature">
        <title>A physical, genetic and functional sequence assembly of the barley genome.</title>
        <authorList>
            <consortium name="The International Barley Genome Sequencing Consortium"/>
            <person name="Mayer K.F."/>
            <person name="Waugh R."/>
            <person name="Brown J.W."/>
            <person name="Schulman A."/>
            <person name="Langridge P."/>
            <person name="Platzer M."/>
            <person name="Fincher G.B."/>
            <person name="Muehlbauer G.J."/>
            <person name="Sato K."/>
            <person name="Close T.J."/>
            <person name="Wise R.P."/>
            <person name="Stein N."/>
        </authorList>
    </citation>
    <scope>NUCLEOTIDE SEQUENCE [LARGE SCALE GENOMIC DNA]</scope>
    <source>
        <strain evidence="3">cv. Morex</strain>
    </source>
</reference>
<dbReference type="AlphaFoldDB" id="A0A8I6YXW6"/>
<protein>
    <submittedName>
        <fullName evidence="2">Uncharacterized protein</fullName>
    </submittedName>
</protein>
<reference evidence="2" key="3">
    <citation type="submission" date="2022-01" db="UniProtKB">
        <authorList>
            <consortium name="EnsemblPlants"/>
        </authorList>
    </citation>
    <scope>IDENTIFICATION</scope>
    <source>
        <strain evidence="2">subsp. vulgare</strain>
    </source>
</reference>
<sequence>MALRTLAARTRNCALRLAAPATRVSHAAAPHRSIYSTPPAGRKGFDPETASDEELMRQAHLAEKEIGECFKRVRLEKKKLPKIWQDMFGTMKLWVCAGAVIELLGLSANYYHGAAAKEPDE</sequence>
<name>A0A8I6YXW6_HORVV</name>